<evidence type="ECO:0000313" key="10">
    <source>
        <dbReference type="Proteomes" id="UP000199045"/>
    </source>
</evidence>
<dbReference type="CDD" id="cd08977">
    <property type="entry name" value="SusD"/>
    <property type="match status" value="1"/>
</dbReference>
<dbReference type="RefSeq" id="WP_262487405.1">
    <property type="nucleotide sequence ID" value="NZ_FNBN01000002.1"/>
</dbReference>
<evidence type="ECO:0000256" key="4">
    <source>
        <dbReference type="ARBA" id="ARBA00023136"/>
    </source>
</evidence>
<accession>A0A1G7MHQ8</accession>
<reference evidence="9 10" key="1">
    <citation type="submission" date="2016-10" db="EMBL/GenBank/DDBJ databases">
        <authorList>
            <person name="de Groot N.N."/>
        </authorList>
    </citation>
    <scope>NUCLEOTIDE SEQUENCE [LARGE SCALE GENOMIC DNA]</scope>
    <source>
        <strain evidence="9 10">DSM 527</strain>
    </source>
</reference>
<dbReference type="InterPro" id="IPR011990">
    <property type="entry name" value="TPR-like_helical_dom_sf"/>
</dbReference>
<keyword evidence="3 6" id="KW-0732">Signal</keyword>
<dbReference type="Proteomes" id="UP000199045">
    <property type="component" value="Unassembled WGS sequence"/>
</dbReference>
<evidence type="ECO:0000313" key="9">
    <source>
        <dbReference type="EMBL" id="SDF60650.1"/>
    </source>
</evidence>
<sequence length="478" mass="53881">MCKTSRTACLFISLLLSFSGCYKKDGPGSTESSVRPAAIFNNVETALGTLTSIYASMAYSNTSSYTTGFYTGLSSDEFGWATKWNYELQQIYTNAVDAQSNGAIYRYWASAYDHIFRSNDVIMRCGNASILPETVKKQLIAEARFIRAYWYFYLVNLWGDVPLVLTTDYKEIQHSSRTSKLKVYAQIEDDLKTAIRDLSPLYLDAKSFEPSKFRLRPNKAVAQALLARVYLYEAKYSEAEAMASLLISNTSTYQLVPLNDVFSITSKETIWALAGPYNNQTTNNTFEGYNYILTESPVGSGKPFLSNQLVTAFEAKDQRLLKWVGLYTDTLSQHAEVYHYARKYKVKEAAGITEHTVLFRLAEQYLIRAEARANLGKMKEALSDVNMIRARAGLTPLNSHNTALNLPNLVRVILKERRVELFAEGHRWLDLKRTGYINEVMAAVSASKGGTWKPDMQLWPIAASELAANKQLKQNPGY</sequence>
<dbReference type="GO" id="GO:0009279">
    <property type="term" value="C:cell outer membrane"/>
    <property type="evidence" value="ECO:0007669"/>
    <property type="project" value="UniProtKB-SubCell"/>
</dbReference>
<dbReference type="InterPro" id="IPR033985">
    <property type="entry name" value="SusD-like_N"/>
</dbReference>
<feature type="domain" description="RagB/SusD" evidence="7">
    <location>
        <begin position="311"/>
        <end position="478"/>
    </location>
</feature>
<evidence type="ECO:0000259" key="7">
    <source>
        <dbReference type="Pfam" id="PF07980"/>
    </source>
</evidence>
<protein>
    <submittedName>
        <fullName evidence="9">Starch-binding associating with outer membrane</fullName>
    </submittedName>
</protein>
<evidence type="ECO:0000256" key="5">
    <source>
        <dbReference type="ARBA" id="ARBA00023237"/>
    </source>
</evidence>
<gene>
    <name evidence="9" type="ORF">SAMN04488121_102411</name>
</gene>
<dbReference type="Pfam" id="PF14322">
    <property type="entry name" value="SusD-like_3"/>
    <property type="match status" value="1"/>
</dbReference>
<evidence type="ECO:0000256" key="6">
    <source>
        <dbReference type="SAM" id="SignalP"/>
    </source>
</evidence>
<dbReference type="STRING" id="104663.SAMN04488121_102411"/>
<evidence type="ECO:0000256" key="2">
    <source>
        <dbReference type="ARBA" id="ARBA00006275"/>
    </source>
</evidence>
<evidence type="ECO:0000256" key="3">
    <source>
        <dbReference type="ARBA" id="ARBA00022729"/>
    </source>
</evidence>
<feature type="domain" description="SusD-like N-terminal" evidence="8">
    <location>
        <begin position="47"/>
        <end position="231"/>
    </location>
</feature>
<dbReference type="EMBL" id="FNBN01000002">
    <property type="protein sequence ID" value="SDF60650.1"/>
    <property type="molecule type" value="Genomic_DNA"/>
</dbReference>
<feature type="signal peptide" evidence="6">
    <location>
        <begin position="1"/>
        <end position="23"/>
    </location>
</feature>
<dbReference type="SUPFAM" id="SSF48452">
    <property type="entry name" value="TPR-like"/>
    <property type="match status" value="1"/>
</dbReference>
<name>A0A1G7MHQ8_CHIFI</name>
<organism evidence="9 10">
    <name type="scientific">Chitinophaga filiformis</name>
    <name type="common">Myxococcus filiformis</name>
    <name type="synonym">Flexibacter filiformis</name>
    <dbReference type="NCBI Taxonomy" id="104663"/>
    <lineage>
        <taxon>Bacteria</taxon>
        <taxon>Pseudomonadati</taxon>
        <taxon>Bacteroidota</taxon>
        <taxon>Chitinophagia</taxon>
        <taxon>Chitinophagales</taxon>
        <taxon>Chitinophagaceae</taxon>
        <taxon>Chitinophaga</taxon>
    </lineage>
</organism>
<dbReference type="Gene3D" id="1.25.40.390">
    <property type="match status" value="1"/>
</dbReference>
<proteinExistence type="inferred from homology"/>
<evidence type="ECO:0000256" key="1">
    <source>
        <dbReference type="ARBA" id="ARBA00004442"/>
    </source>
</evidence>
<dbReference type="AlphaFoldDB" id="A0A1G7MHQ8"/>
<keyword evidence="5" id="KW-0998">Cell outer membrane</keyword>
<dbReference type="PROSITE" id="PS51257">
    <property type="entry name" value="PROKAR_LIPOPROTEIN"/>
    <property type="match status" value="1"/>
</dbReference>
<keyword evidence="4" id="KW-0472">Membrane</keyword>
<feature type="chain" id="PRO_5011752687" evidence="6">
    <location>
        <begin position="24"/>
        <end position="478"/>
    </location>
</feature>
<comment type="similarity">
    <text evidence="2">Belongs to the SusD family.</text>
</comment>
<evidence type="ECO:0000259" key="8">
    <source>
        <dbReference type="Pfam" id="PF14322"/>
    </source>
</evidence>
<dbReference type="InterPro" id="IPR012944">
    <property type="entry name" value="SusD_RagB_dom"/>
</dbReference>
<dbReference type="Pfam" id="PF07980">
    <property type="entry name" value="SusD_RagB"/>
    <property type="match status" value="1"/>
</dbReference>
<comment type="subcellular location">
    <subcellularLocation>
        <location evidence="1">Cell outer membrane</location>
    </subcellularLocation>
</comment>